<evidence type="ECO:0000313" key="1">
    <source>
        <dbReference type="EMBL" id="TBU25564.1"/>
    </source>
</evidence>
<dbReference type="OrthoDB" id="2750871at2759"/>
<dbReference type="Pfam" id="PF18758">
    <property type="entry name" value="KDZ"/>
    <property type="match status" value="1"/>
</dbReference>
<reference evidence="1" key="1">
    <citation type="submission" date="2019-01" db="EMBL/GenBank/DDBJ databases">
        <title>Draft genome sequences of three monokaryotic isolates of the white-rot basidiomycete fungus Dichomitus squalens.</title>
        <authorList>
            <consortium name="DOE Joint Genome Institute"/>
            <person name="Lopez S.C."/>
            <person name="Andreopoulos B."/>
            <person name="Pangilinan J."/>
            <person name="Lipzen A."/>
            <person name="Riley R."/>
            <person name="Ahrendt S."/>
            <person name="Ng V."/>
            <person name="Barry K."/>
            <person name="Daum C."/>
            <person name="Grigoriev I.V."/>
            <person name="Hilden K.S."/>
            <person name="Makela M.R."/>
            <person name="de Vries R.P."/>
        </authorList>
    </citation>
    <scope>NUCLEOTIDE SEQUENCE [LARGE SCALE GENOMIC DNA]</scope>
    <source>
        <strain evidence="1">OM18370.1</strain>
    </source>
</reference>
<protein>
    <submittedName>
        <fullName evidence="1">Uncharacterized protein</fullName>
    </submittedName>
</protein>
<accession>A0A4Q9ME02</accession>
<proteinExistence type="predicted"/>
<dbReference type="Proteomes" id="UP000292957">
    <property type="component" value="Unassembled WGS sequence"/>
</dbReference>
<sequence>MVEPQTSQMGRIRCPTCPWLGVNLPDGWDNDPEKWKYMVSIALDGNFTAQHRPMRNPDKDMPLADGHMFMVMDGSYREHLRSAKEYQEALTCHDHRAVLNASLGRGKFEATGIGAAACSRHRFFFPHACVDFQKGKGYTETSFYPKLMMPDGLTIHRGIGQFHVHGHQMSCFPRYSVNFIPGAGM</sequence>
<dbReference type="EMBL" id="ML143459">
    <property type="protein sequence ID" value="TBU25564.1"/>
    <property type="molecule type" value="Genomic_DNA"/>
</dbReference>
<name>A0A4Q9ME02_9APHY</name>
<gene>
    <name evidence="1" type="ORF">BD311DRAFT_780244</name>
</gene>
<organism evidence="1">
    <name type="scientific">Dichomitus squalens</name>
    <dbReference type="NCBI Taxonomy" id="114155"/>
    <lineage>
        <taxon>Eukaryota</taxon>
        <taxon>Fungi</taxon>
        <taxon>Dikarya</taxon>
        <taxon>Basidiomycota</taxon>
        <taxon>Agaricomycotina</taxon>
        <taxon>Agaricomycetes</taxon>
        <taxon>Polyporales</taxon>
        <taxon>Polyporaceae</taxon>
        <taxon>Dichomitus</taxon>
    </lineage>
</organism>
<dbReference type="AlphaFoldDB" id="A0A4Q9ME02"/>
<dbReference type="InterPro" id="IPR040521">
    <property type="entry name" value="KDZ"/>
</dbReference>